<name>A0A453F450_AEGTS</name>
<reference evidence="2" key="4">
    <citation type="submission" date="2019-03" db="UniProtKB">
        <authorList>
            <consortium name="EnsemblPlants"/>
        </authorList>
    </citation>
    <scope>IDENTIFICATION</scope>
</reference>
<sequence>SRRRWGTEVVRGVRARQQFHRTPDWRNVDRGEKPACGRTPSHTRVVLRGTQNQPFHAKIRAKGAGRRWRRVGELSNVTRVGVSVFVRLFLLLVVFSFSRNDSCRQNSVLQH</sequence>
<evidence type="ECO:0000313" key="3">
    <source>
        <dbReference type="Proteomes" id="UP000015105"/>
    </source>
</evidence>
<dbReference type="EnsemblPlants" id="AET3Gv20565900.5">
    <property type="protein sequence ID" value="AET3Gv20565900.5"/>
    <property type="gene ID" value="AET3Gv20565900"/>
</dbReference>
<keyword evidence="1" id="KW-0472">Membrane</keyword>
<keyword evidence="1" id="KW-1133">Transmembrane helix</keyword>
<dbReference type="Gramene" id="AET3Gv20565900.5">
    <property type="protein sequence ID" value="AET3Gv20565900.5"/>
    <property type="gene ID" value="AET3Gv20565900"/>
</dbReference>
<organism evidence="2 3">
    <name type="scientific">Aegilops tauschii subsp. strangulata</name>
    <name type="common">Goatgrass</name>
    <dbReference type="NCBI Taxonomy" id="200361"/>
    <lineage>
        <taxon>Eukaryota</taxon>
        <taxon>Viridiplantae</taxon>
        <taxon>Streptophyta</taxon>
        <taxon>Embryophyta</taxon>
        <taxon>Tracheophyta</taxon>
        <taxon>Spermatophyta</taxon>
        <taxon>Magnoliopsida</taxon>
        <taxon>Liliopsida</taxon>
        <taxon>Poales</taxon>
        <taxon>Poaceae</taxon>
        <taxon>BOP clade</taxon>
        <taxon>Pooideae</taxon>
        <taxon>Triticodae</taxon>
        <taxon>Triticeae</taxon>
        <taxon>Triticinae</taxon>
        <taxon>Aegilops</taxon>
    </lineage>
</organism>
<dbReference type="AlphaFoldDB" id="A0A453F450"/>
<reference evidence="3" key="1">
    <citation type="journal article" date="2014" name="Science">
        <title>Ancient hybridizations among the ancestral genomes of bread wheat.</title>
        <authorList>
            <consortium name="International Wheat Genome Sequencing Consortium,"/>
            <person name="Marcussen T."/>
            <person name="Sandve S.R."/>
            <person name="Heier L."/>
            <person name="Spannagl M."/>
            <person name="Pfeifer M."/>
            <person name="Jakobsen K.S."/>
            <person name="Wulff B.B."/>
            <person name="Steuernagel B."/>
            <person name="Mayer K.F."/>
            <person name="Olsen O.A."/>
        </authorList>
    </citation>
    <scope>NUCLEOTIDE SEQUENCE [LARGE SCALE GENOMIC DNA]</scope>
    <source>
        <strain evidence="3">cv. AL8/78</strain>
    </source>
</reference>
<keyword evidence="3" id="KW-1185">Reference proteome</keyword>
<dbReference type="Proteomes" id="UP000015105">
    <property type="component" value="Chromosome 3D"/>
</dbReference>
<protein>
    <submittedName>
        <fullName evidence="2">Uncharacterized protein</fullName>
    </submittedName>
</protein>
<evidence type="ECO:0000313" key="2">
    <source>
        <dbReference type="EnsemblPlants" id="AET3Gv20565900.5"/>
    </source>
</evidence>
<feature type="transmembrane region" description="Helical" evidence="1">
    <location>
        <begin position="76"/>
        <end position="97"/>
    </location>
</feature>
<reference evidence="2" key="3">
    <citation type="journal article" date="2017" name="Nature">
        <title>Genome sequence of the progenitor of the wheat D genome Aegilops tauschii.</title>
        <authorList>
            <person name="Luo M.C."/>
            <person name="Gu Y.Q."/>
            <person name="Puiu D."/>
            <person name="Wang H."/>
            <person name="Twardziok S.O."/>
            <person name="Deal K.R."/>
            <person name="Huo N."/>
            <person name="Zhu T."/>
            <person name="Wang L."/>
            <person name="Wang Y."/>
            <person name="McGuire P.E."/>
            <person name="Liu S."/>
            <person name="Long H."/>
            <person name="Ramasamy R.K."/>
            <person name="Rodriguez J.C."/>
            <person name="Van S.L."/>
            <person name="Yuan L."/>
            <person name="Wang Z."/>
            <person name="Xia Z."/>
            <person name="Xiao L."/>
            <person name="Anderson O.D."/>
            <person name="Ouyang S."/>
            <person name="Liang Y."/>
            <person name="Zimin A.V."/>
            <person name="Pertea G."/>
            <person name="Qi P."/>
            <person name="Bennetzen J.L."/>
            <person name="Dai X."/>
            <person name="Dawson M.W."/>
            <person name="Muller H.G."/>
            <person name="Kugler K."/>
            <person name="Rivarola-Duarte L."/>
            <person name="Spannagl M."/>
            <person name="Mayer K.F.X."/>
            <person name="Lu F.H."/>
            <person name="Bevan M.W."/>
            <person name="Leroy P."/>
            <person name="Li P."/>
            <person name="You F.M."/>
            <person name="Sun Q."/>
            <person name="Liu Z."/>
            <person name="Lyons E."/>
            <person name="Wicker T."/>
            <person name="Salzberg S.L."/>
            <person name="Devos K.M."/>
            <person name="Dvorak J."/>
        </authorList>
    </citation>
    <scope>NUCLEOTIDE SEQUENCE [LARGE SCALE GENOMIC DNA]</scope>
    <source>
        <strain evidence="2">cv. AL8/78</strain>
    </source>
</reference>
<accession>A0A453F450</accession>
<reference evidence="2" key="5">
    <citation type="journal article" date="2021" name="G3 (Bethesda)">
        <title>Aegilops tauschii genome assembly Aet v5.0 features greater sequence contiguity and improved annotation.</title>
        <authorList>
            <person name="Wang L."/>
            <person name="Zhu T."/>
            <person name="Rodriguez J.C."/>
            <person name="Deal K.R."/>
            <person name="Dubcovsky J."/>
            <person name="McGuire P.E."/>
            <person name="Lux T."/>
            <person name="Spannagl M."/>
            <person name="Mayer K.F.X."/>
            <person name="Baldrich P."/>
            <person name="Meyers B.C."/>
            <person name="Huo N."/>
            <person name="Gu Y.Q."/>
            <person name="Zhou H."/>
            <person name="Devos K.M."/>
            <person name="Bennetzen J.L."/>
            <person name="Unver T."/>
            <person name="Budak H."/>
            <person name="Gulick P.J."/>
            <person name="Galiba G."/>
            <person name="Kalapos B."/>
            <person name="Nelson D.R."/>
            <person name="Li P."/>
            <person name="You F.M."/>
            <person name="Luo M.C."/>
            <person name="Dvorak J."/>
        </authorList>
    </citation>
    <scope>NUCLEOTIDE SEQUENCE [LARGE SCALE GENOMIC DNA]</scope>
    <source>
        <strain evidence="2">cv. AL8/78</strain>
    </source>
</reference>
<proteinExistence type="predicted"/>
<keyword evidence="1" id="KW-0812">Transmembrane</keyword>
<reference evidence="3" key="2">
    <citation type="journal article" date="2017" name="Nat. Plants">
        <title>The Aegilops tauschii genome reveals multiple impacts of transposons.</title>
        <authorList>
            <person name="Zhao G."/>
            <person name="Zou C."/>
            <person name="Li K."/>
            <person name="Wang K."/>
            <person name="Li T."/>
            <person name="Gao L."/>
            <person name="Zhang X."/>
            <person name="Wang H."/>
            <person name="Yang Z."/>
            <person name="Liu X."/>
            <person name="Jiang W."/>
            <person name="Mao L."/>
            <person name="Kong X."/>
            <person name="Jiao Y."/>
            <person name="Jia J."/>
        </authorList>
    </citation>
    <scope>NUCLEOTIDE SEQUENCE [LARGE SCALE GENOMIC DNA]</scope>
    <source>
        <strain evidence="3">cv. AL8/78</strain>
    </source>
</reference>
<evidence type="ECO:0000256" key="1">
    <source>
        <dbReference type="SAM" id="Phobius"/>
    </source>
</evidence>